<feature type="transmembrane region" description="Helical" evidence="1">
    <location>
        <begin position="107"/>
        <end position="129"/>
    </location>
</feature>
<evidence type="ECO:0000313" key="2">
    <source>
        <dbReference type="EMBL" id="PHK97600.1"/>
    </source>
</evidence>
<comment type="caution">
    <text evidence="2">The sequence shown here is derived from an EMBL/GenBank/DDBJ whole genome shotgun (WGS) entry which is preliminary data.</text>
</comment>
<evidence type="ECO:0000313" key="3">
    <source>
        <dbReference type="Proteomes" id="UP000226437"/>
    </source>
</evidence>
<dbReference type="EMBL" id="PDLO01000007">
    <property type="protein sequence ID" value="PHK97600.1"/>
    <property type="molecule type" value="Genomic_DNA"/>
</dbReference>
<reference evidence="2 3" key="1">
    <citation type="submission" date="2017-10" db="EMBL/GenBank/DDBJ databases">
        <title>The draft genome sequence of Lewinella marina KCTC 32374.</title>
        <authorList>
            <person name="Wang K."/>
        </authorList>
    </citation>
    <scope>NUCLEOTIDE SEQUENCE [LARGE SCALE GENOMIC DNA]</scope>
    <source>
        <strain evidence="2 3">MKG-38</strain>
    </source>
</reference>
<evidence type="ECO:0000256" key="1">
    <source>
        <dbReference type="SAM" id="Phobius"/>
    </source>
</evidence>
<name>A0A2G0CCD4_9BACT</name>
<keyword evidence="3" id="KW-1185">Reference proteome</keyword>
<dbReference type="AlphaFoldDB" id="A0A2G0CCD4"/>
<keyword evidence="1" id="KW-0812">Transmembrane</keyword>
<organism evidence="2 3">
    <name type="scientific">Neolewinella marina</name>
    <dbReference type="NCBI Taxonomy" id="438751"/>
    <lineage>
        <taxon>Bacteria</taxon>
        <taxon>Pseudomonadati</taxon>
        <taxon>Bacteroidota</taxon>
        <taxon>Saprospiria</taxon>
        <taxon>Saprospirales</taxon>
        <taxon>Lewinellaceae</taxon>
        <taxon>Neolewinella</taxon>
    </lineage>
</organism>
<keyword evidence="1" id="KW-1133">Transmembrane helix</keyword>
<feature type="transmembrane region" description="Helical" evidence="1">
    <location>
        <begin position="141"/>
        <end position="159"/>
    </location>
</feature>
<feature type="transmembrane region" description="Helical" evidence="1">
    <location>
        <begin position="56"/>
        <end position="76"/>
    </location>
</feature>
<dbReference type="Gene3D" id="1.20.1530.20">
    <property type="match status" value="1"/>
</dbReference>
<keyword evidence="1" id="KW-0472">Membrane</keyword>
<proteinExistence type="predicted"/>
<accession>A0A2G0CCD4</accession>
<feature type="transmembrane region" description="Helical" evidence="1">
    <location>
        <begin position="180"/>
        <end position="202"/>
    </location>
</feature>
<dbReference type="Proteomes" id="UP000226437">
    <property type="component" value="Unassembled WGS sequence"/>
</dbReference>
<protein>
    <submittedName>
        <fullName evidence="2">Uncharacterized protein</fullName>
    </submittedName>
</protein>
<dbReference type="InterPro" id="IPR038770">
    <property type="entry name" value="Na+/solute_symporter_sf"/>
</dbReference>
<feature type="transmembrane region" description="Helical" evidence="1">
    <location>
        <begin position="270"/>
        <end position="287"/>
    </location>
</feature>
<gene>
    <name evidence="2" type="ORF">CGL56_14275</name>
</gene>
<feature type="transmembrane region" description="Helical" evidence="1">
    <location>
        <begin position="208"/>
        <end position="229"/>
    </location>
</feature>
<sequence>MFMLKSVLILLALAVGLLLPQLDAYTFTLRPFLMTLLFFSFLDVRIDRSIFSRQQLFAACLLPAIGLGCYYAGRWYDEDLGLTLLLMGLAPTAVITPVLAQLMQRRAAYMVGAIIITHAAFALIMPVLLPQLLGVDLSLESLGLLVYTIGSTVAGPLILGQLARRYGGGLAQGLRRIGPYAFVLFLSNIAVASGSLSHYLRYESHTPVAFMLVAAGGIGLLLLTNFVLGSRLAPENHRVEGSLALGRKNTMLSIWIALEYINPLTVLGPMLYILFQNVFVAGQIVYVDRKDRRA</sequence>
<feature type="transmembrane region" description="Helical" evidence="1">
    <location>
        <begin position="82"/>
        <end position="100"/>
    </location>
</feature>